<name>A0ACC0M0L9_RHOML</name>
<evidence type="ECO:0000313" key="2">
    <source>
        <dbReference type="Proteomes" id="UP001062846"/>
    </source>
</evidence>
<accession>A0ACC0M0L9</accession>
<organism evidence="1 2">
    <name type="scientific">Rhododendron molle</name>
    <name type="common">Chinese azalea</name>
    <name type="synonym">Azalea mollis</name>
    <dbReference type="NCBI Taxonomy" id="49168"/>
    <lineage>
        <taxon>Eukaryota</taxon>
        <taxon>Viridiplantae</taxon>
        <taxon>Streptophyta</taxon>
        <taxon>Embryophyta</taxon>
        <taxon>Tracheophyta</taxon>
        <taxon>Spermatophyta</taxon>
        <taxon>Magnoliopsida</taxon>
        <taxon>eudicotyledons</taxon>
        <taxon>Gunneridae</taxon>
        <taxon>Pentapetalae</taxon>
        <taxon>asterids</taxon>
        <taxon>Ericales</taxon>
        <taxon>Ericaceae</taxon>
        <taxon>Ericoideae</taxon>
        <taxon>Rhodoreae</taxon>
        <taxon>Rhododendron</taxon>
    </lineage>
</organism>
<comment type="caution">
    <text evidence="1">The sequence shown here is derived from an EMBL/GenBank/DDBJ whole genome shotgun (WGS) entry which is preliminary data.</text>
</comment>
<protein>
    <submittedName>
        <fullName evidence="1">Uncharacterized protein</fullName>
    </submittedName>
</protein>
<gene>
    <name evidence="1" type="ORF">RHMOL_Rhmol10G0088000</name>
</gene>
<keyword evidence="2" id="KW-1185">Reference proteome</keyword>
<proteinExistence type="predicted"/>
<dbReference type="EMBL" id="CM046397">
    <property type="protein sequence ID" value="KAI8534420.1"/>
    <property type="molecule type" value="Genomic_DNA"/>
</dbReference>
<reference evidence="1" key="1">
    <citation type="submission" date="2022-02" db="EMBL/GenBank/DDBJ databases">
        <title>Plant Genome Project.</title>
        <authorList>
            <person name="Zhang R.-G."/>
        </authorList>
    </citation>
    <scope>NUCLEOTIDE SEQUENCE</scope>
    <source>
        <strain evidence="1">AT1</strain>
    </source>
</reference>
<sequence length="409" mass="45496">MRERERGRERGERALQSQILLPTLPFSFAIHTQRMIGNPALSWHSNTTYKPHDLSQFSKTQSESSPFSNSQHPQIQLRFPEQPTHLHCSHTRIVKCEALNHCPNGLKFVRGRKLLSELSTWGIGGPCNYFVEVSSQTQLVHVVRYCQEHCIRFMIVGKGSNCLFDDMGFDGCVILNRIEFLERIDSNTFRVGSGFGFNRLGILCSSKGLTGLEFAGGIPGTVGGAAYMNAGANGQETADVVDSIEIVTTEGELQRLNRMDLKFGYRLSPFQDMEDLAAIVAVTFRLKQLESARRSQIEHLERRRNSQPLGERTAGSVFCNPSNSGLSAGELIESAGLKGRRVGGAMVSNIHANFFINSGGSTSQDMLELISLVKEVVYQKCGVQLNEEVMYVQPHCNILNPNRDKSRPL</sequence>
<dbReference type="Proteomes" id="UP001062846">
    <property type="component" value="Chromosome 10"/>
</dbReference>
<evidence type="ECO:0000313" key="1">
    <source>
        <dbReference type="EMBL" id="KAI8534420.1"/>
    </source>
</evidence>